<dbReference type="CDD" id="cd06261">
    <property type="entry name" value="TM_PBP2"/>
    <property type="match status" value="1"/>
</dbReference>
<feature type="transmembrane region" description="Helical" evidence="7">
    <location>
        <begin position="185"/>
        <end position="204"/>
    </location>
</feature>
<comment type="subcellular location">
    <subcellularLocation>
        <location evidence="1 7">Cell membrane</location>
        <topology evidence="1 7">Multi-pass membrane protein</topology>
    </subcellularLocation>
</comment>
<dbReference type="PROSITE" id="PS50928">
    <property type="entry name" value="ABC_TM1"/>
    <property type="match status" value="1"/>
</dbReference>
<dbReference type="Gene3D" id="1.10.3720.10">
    <property type="entry name" value="MetI-like"/>
    <property type="match status" value="1"/>
</dbReference>
<evidence type="ECO:0000256" key="2">
    <source>
        <dbReference type="ARBA" id="ARBA00022448"/>
    </source>
</evidence>
<feature type="compositionally biased region" description="Low complexity" evidence="8">
    <location>
        <begin position="42"/>
        <end position="53"/>
    </location>
</feature>
<evidence type="ECO:0000256" key="6">
    <source>
        <dbReference type="ARBA" id="ARBA00023136"/>
    </source>
</evidence>
<keyword evidence="2 7" id="KW-0813">Transport</keyword>
<dbReference type="InterPro" id="IPR000515">
    <property type="entry name" value="MetI-like"/>
</dbReference>
<comment type="caution">
    <text evidence="10">The sequence shown here is derived from an EMBL/GenBank/DDBJ whole genome shotgun (WGS) entry which is preliminary data.</text>
</comment>
<gene>
    <name evidence="10" type="ORF">ITX44_34605</name>
</gene>
<evidence type="ECO:0000313" key="11">
    <source>
        <dbReference type="Proteomes" id="UP000749040"/>
    </source>
</evidence>
<organism evidence="10 11">
    <name type="scientific">Actinacidiphila acididurans</name>
    <dbReference type="NCBI Taxonomy" id="2784346"/>
    <lineage>
        <taxon>Bacteria</taxon>
        <taxon>Bacillati</taxon>
        <taxon>Actinomycetota</taxon>
        <taxon>Actinomycetes</taxon>
        <taxon>Kitasatosporales</taxon>
        <taxon>Streptomycetaceae</taxon>
        <taxon>Actinacidiphila</taxon>
    </lineage>
</organism>
<keyword evidence="4 7" id="KW-0812">Transmembrane</keyword>
<keyword evidence="5 7" id="KW-1133">Transmembrane helix</keyword>
<dbReference type="Proteomes" id="UP000749040">
    <property type="component" value="Unassembled WGS sequence"/>
</dbReference>
<dbReference type="PANTHER" id="PTHR30151">
    <property type="entry name" value="ALKANE SULFONATE ABC TRANSPORTER-RELATED, MEMBRANE SUBUNIT"/>
    <property type="match status" value="1"/>
</dbReference>
<dbReference type="Pfam" id="PF00528">
    <property type="entry name" value="BPD_transp_1"/>
    <property type="match status" value="1"/>
</dbReference>
<feature type="region of interest" description="Disordered" evidence="8">
    <location>
        <begin position="1"/>
        <end position="67"/>
    </location>
</feature>
<accession>A0ABS2U1W9</accession>
<keyword evidence="11" id="KW-1185">Reference proteome</keyword>
<dbReference type="RefSeq" id="WP_205362878.1">
    <property type="nucleotide sequence ID" value="NZ_JADKYB010000026.1"/>
</dbReference>
<feature type="transmembrane region" description="Helical" evidence="7">
    <location>
        <begin position="161"/>
        <end position="179"/>
    </location>
</feature>
<dbReference type="InterPro" id="IPR035906">
    <property type="entry name" value="MetI-like_sf"/>
</dbReference>
<evidence type="ECO:0000256" key="5">
    <source>
        <dbReference type="ARBA" id="ARBA00022989"/>
    </source>
</evidence>
<evidence type="ECO:0000256" key="1">
    <source>
        <dbReference type="ARBA" id="ARBA00004651"/>
    </source>
</evidence>
<protein>
    <submittedName>
        <fullName evidence="10">ABC transporter permease</fullName>
    </submittedName>
</protein>
<evidence type="ECO:0000313" key="10">
    <source>
        <dbReference type="EMBL" id="MBM9509597.1"/>
    </source>
</evidence>
<feature type="transmembrane region" description="Helical" evidence="7">
    <location>
        <begin position="280"/>
        <end position="302"/>
    </location>
</feature>
<sequence>MSTEEIPAPAQQSTQEAEPAAAPPPVPRTGPAPGSARPDAPQPVTTVPGGVETVRPDHERRRRGIPRPVRRSFGPLGALLLWWLLSRTGALSADTLASPVAVFRRGWDLAADGTLGSAIWVSARRVGEGFLIGALAGTALALLAGLFRLGEDLIDATVGMLRALPWVGLIPLFIVWFGIDETPKIALVVIAVTFPLYFNIYAGIRGVDDQLVEAGRVLGLGRWGLIRHIVLPGALPSALVGLRYALGSAWLALVFAEQINAGNGIGYLMNNAEQFFQTDVIVVCLVVYAVLGLVSDLIVRLATTYLLSWRASFDGA</sequence>
<evidence type="ECO:0000259" key="9">
    <source>
        <dbReference type="PROSITE" id="PS50928"/>
    </source>
</evidence>
<evidence type="ECO:0000256" key="7">
    <source>
        <dbReference type="RuleBase" id="RU363032"/>
    </source>
</evidence>
<evidence type="ECO:0000256" key="4">
    <source>
        <dbReference type="ARBA" id="ARBA00022692"/>
    </source>
</evidence>
<dbReference type="SUPFAM" id="SSF161098">
    <property type="entry name" value="MetI-like"/>
    <property type="match status" value="1"/>
</dbReference>
<evidence type="ECO:0000256" key="3">
    <source>
        <dbReference type="ARBA" id="ARBA00022475"/>
    </source>
</evidence>
<feature type="domain" description="ABC transmembrane type-1" evidence="9">
    <location>
        <begin position="115"/>
        <end position="299"/>
    </location>
</feature>
<feature type="transmembrane region" description="Helical" evidence="7">
    <location>
        <begin position="130"/>
        <end position="149"/>
    </location>
</feature>
<name>A0ABS2U1W9_9ACTN</name>
<dbReference type="PANTHER" id="PTHR30151:SF38">
    <property type="entry name" value="ALIPHATIC SULFONATES TRANSPORT PERMEASE PROTEIN SSUC-RELATED"/>
    <property type="match status" value="1"/>
</dbReference>
<reference evidence="10 11" key="1">
    <citation type="submission" date="2021-01" db="EMBL/GenBank/DDBJ databases">
        <title>Streptomyces acididurans sp. nov., isolated from a peat swamp forest soil.</title>
        <authorList>
            <person name="Chantavorakit T."/>
            <person name="Duangmal K."/>
        </authorList>
    </citation>
    <scope>NUCLEOTIDE SEQUENCE [LARGE SCALE GENOMIC DNA]</scope>
    <source>
        <strain evidence="10 11">KK5PA1</strain>
    </source>
</reference>
<evidence type="ECO:0000256" key="8">
    <source>
        <dbReference type="SAM" id="MobiDB-lite"/>
    </source>
</evidence>
<dbReference type="EMBL" id="JADKYB010000026">
    <property type="protein sequence ID" value="MBM9509597.1"/>
    <property type="molecule type" value="Genomic_DNA"/>
</dbReference>
<keyword evidence="6 7" id="KW-0472">Membrane</keyword>
<comment type="similarity">
    <text evidence="7">Belongs to the binding-protein-dependent transport system permease family.</text>
</comment>
<keyword evidence="3" id="KW-1003">Cell membrane</keyword>
<feature type="compositionally biased region" description="Pro residues" evidence="8">
    <location>
        <begin position="21"/>
        <end position="30"/>
    </location>
</feature>
<feature type="compositionally biased region" description="Low complexity" evidence="8">
    <location>
        <begin position="7"/>
        <end position="20"/>
    </location>
</feature>
<proteinExistence type="inferred from homology"/>